<accession>A0A811L495</accession>
<evidence type="ECO:0000313" key="1">
    <source>
        <dbReference type="EMBL" id="CAD5223965.1"/>
    </source>
</evidence>
<protein>
    <submittedName>
        <fullName evidence="1">Uncharacterized protein</fullName>
    </submittedName>
</protein>
<organism evidence="1 2">
    <name type="scientific">Bursaphelenchus okinawaensis</name>
    <dbReference type="NCBI Taxonomy" id="465554"/>
    <lineage>
        <taxon>Eukaryota</taxon>
        <taxon>Metazoa</taxon>
        <taxon>Ecdysozoa</taxon>
        <taxon>Nematoda</taxon>
        <taxon>Chromadorea</taxon>
        <taxon>Rhabditida</taxon>
        <taxon>Tylenchina</taxon>
        <taxon>Tylenchomorpha</taxon>
        <taxon>Aphelenchoidea</taxon>
        <taxon>Aphelenchoididae</taxon>
        <taxon>Bursaphelenchus</taxon>
    </lineage>
</organism>
<dbReference type="AlphaFoldDB" id="A0A811L495"/>
<dbReference type="Proteomes" id="UP000614601">
    <property type="component" value="Unassembled WGS sequence"/>
</dbReference>
<sequence length="66" mass="7369">MKYLKRSYSDDFESSYDLGLNLKVKNSVLDKLFDPTDTVTNGLDAISGKKEVGSENSFYISANQPN</sequence>
<dbReference type="Proteomes" id="UP000783686">
    <property type="component" value="Unassembled WGS sequence"/>
</dbReference>
<dbReference type="EMBL" id="CAJFDH010000005">
    <property type="protein sequence ID" value="CAD5223965.1"/>
    <property type="molecule type" value="Genomic_DNA"/>
</dbReference>
<name>A0A811L495_9BILA</name>
<comment type="caution">
    <text evidence="1">The sequence shown here is derived from an EMBL/GenBank/DDBJ whole genome shotgun (WGS) entry which is preliminary data.</text>
</comment>
<keyword evidence="2" id="KW-1185">Reference proteome</keyword>
<dbReference type="EMBL" id="CAJFCW020000005">
    <property type="protein sequence ID" value="CAG9119240.1"/>
    <property type="molecule type" value="Genomic_DNA"/>
</dbReference>
<gene>
    <name evidence="1" type="ORF">BOKJ2_LOCUS10735</name>
</gene>
<reference evidence="1" key="1">
    <citation type="submission" date="2020-09" db="EMBL/GenBank/DDBJ databases">
        <authorList>
            <person name="Kikuchi T."/>
        </authorList>
    </citation>
    <scope>NUCLEOTIDE SEQUENCE</scope>
    <source>
        <strain evidence="1">SH1</strain>
    </source>
</reference>
<proteinExistence type="predicted"/>
<evidence type="ECO:0000313" key="2">
    <source>
        <dbReference type="Proteomes" id="UP000614601"/>
    </source>
</evidence>